<evidence type="ECO:0000256" key="5">
    <source>
        <dbReference type="ARBA" id="ARBA00022676"/>
    </source>
</evidence>
<keyword evidence="6 10" id="KW-0808">Transferase</keyword>
<dbReference type="HOGENOM" id="CLU_014132_1_0_4"/>
<dbReference type="InterPro" id="IPR003385">
    <property type="entry name" value="Glyco_hydro_77"/>
</dbReference>
<protein>
    <recommendedName>
        <fullName evidence="4 10">4-alpha-glucanotransferase</fullName>
        <ecNumber evidence="3 10">2.4.1.25</ecNumber>
    </recommendedName>
    <alternativeName>
        <fullName evidence="8 10">Amylomaltase</fullName>
    </alternativeName>
    <alternativeName>
        <fullName evidence="9 10">Disproportionating enzyme</fullName>
    </alternativeName>
</protein>
<dbReference type="SUPFAM" id="SSF51445">
    <property type="entry name" value="(Trans)glycosidases"/>
    <property type="match status" value="1"/>
</dbReference>
<evidence type="ECO:0000256" key="1">
    <source>
        <dbReference type="ARBA" id="ARBA00000439"/>
    </source>
</evidence>
<evidence type="ECO:0000256" key="6">
    <source>
        <dbReference type="ARBA" id="ARBA00022679"/>
    </source>
</evidence>
<name>E7RZ30_9BURK</name>
<dbReference type="EC" id="2.4.1.25" evidence="3 10"/>
<gene>
    <name evidence="11" type="primary">malQ</name>
    <name evidence="11" type="ORF">HMPREF0551_1944</name>
</gene>
<dbReference type="NCBIfam" id="NF011080">
    <property type="entry name" value="PRK14508.1-3"/>
    <property type="match status" value="1"/>
</dbReference>
<dbReference type="AlphaFoldDB" id="E7RZ30"/>
<comment type="catalytic activity">
    <reaction evidence="1 10">
        <text>Transfers a segment of a (1-&gt;4)-alpha-D-glucan to a new position in an acceptor, which may be glucose or a (1-&gt;4)-alpha-D-glucan.</text>
        <dbReference type="EC" id="2.4.1.25"/>
    </reaction>
</comment>
<sequence>MKTMSPNTSRASGILLHITSLPDTEPVGPEQPLTIQHPGSGDFGPSAYHFIDWLEHAEQYLWQILPLVPPGSGYSPYMSPAGMAFNPMLVDLRGLASQGWLPADFQEDYSVDGEPGPAPREGRIDFPRVERFRLRALTQAARTFLGNPHEPLRAEFDDFREREGAWLDDYALFMVLDRLYQGKPWQEWPADHAQRKPAALEHIRQDYRDDYLFWCFVQWVAEKQWQAIRTYANAHNVRIVGDVPIFVALHSADTWANPKLFDLGKDLWPTHVAGVPPDYFAVDGQRWGNPLYRWSEHAKQGYAWWIARVKRCLALTDIVRIDHFRGFDAYWAIPSTCPTAREGEWTPGPGMALFNALEKALGKLPLVAEDLGLQTDSLRKLLADTGLPGMAVLQLAFLDDSENVFLPHNLRRNQIVYTGTHDNDTTLGWFAQASDRERALAQVYLKTDGREMHWELVHAASQSVSGWAIYQMQDILGLGAEGRMNYPGEASGWWGWRFAWHQLHEWQTRRLRAITQVHGRSKPEWVCSEEEAADK</sequence>
<keyword evidence="7 10" id="KW-0119">Carbohydrate metabolism</keyword>
<evidence type="ECO:0000256" key="2">
    <source>
        <dbReference type="ARBA" id="ARBA00005684"/>
    </source>
</evidence>
<dbReference type="Gene3D" id="3.20.20.80">
    <property type="entry name" value="Glycosidases"/>
    <property type="match status" value="1"/>
</dbReference>
<comment type="similarity">
    <text evidence="2 10">Belongs to the disproportionating enzyme family.</text>
</comment>
<proteinExistence type="inferred from homology"/>
<keyword evidence="12" id="KW-1185">Reference proteome</keyword>
<dbReference type="PANTHER" id="PTHR32438:SF5">
    <property type="entry name" value="4-ALPHA-GLUCANOTRANSFERASE DPE1, CHLOROPLASTIC_AMYLOPLASTIC"/>
    <property type="match status" value="1"/>
</dbReference>
<dbReference type="NCBIfam" id="TIGR00217">
    <property type="entry name" value="malQ"/>
    <property type="match status" value="1"/>
</dbReference>
<dbReference type="eggNOG" id="COG1640">
    <property type="taxonomic scope" value="Bacteria"/>
</dbReference>
<evidence type="ECO:0000256" key="9">
    <source>
        <dbReference type="ARBA" id="ARBA00031501"/>
    </source>
</evidence>
<dbReference type="PANTHER" id="PTHR32438">
    <property type="entry name" value="4-ALPHA-GLUCANOTRANSFERASE DPE1, CHLOROPLASTIC/AMYLOPLASTIC"/>
    <property type="match status" value="1"/>
</dbReference>
<reference evidence="11 12" key="1">
    <citation type="submission" date="2010-12" db="EMBL/GenBank/DDBJ databases">
        <authorList>
            <person name="Muzny D."/>
            <person name="Qin X."/>
            <person name="Deng J."/>
            <person name="Jiang H."/>
            <person name="Liu Y."/>
            <person name="Qu J."/>
            <person name="Song X.-Z."/>
            <person name="Zhang L."/>
            <person name="Thornton R."/>
            <person name="Coyle M."/>
            <person name="Francisco L."/>
            <person name="Jackson L."/>
            <person name="Javaid M."/>
            <person name="Korchina V."/>
            <person name="Kovar C."/>
            <person name="Mata R."/>
            <person name="Mathew T."/>
            <person name="Ngo R."/>
            <person name="Nguyen L."/>
            <person name="Nguyen N."/>
            <person name="Okwuonu G."/>
            <person name="Ongeri F."/>
            <person name="Pham C."/>
            <person name="Simmons D."/>
            <person name="Wilczek-Boney K."/>
            <person name="Hale W."/>
            <person name="Jakkamsetti A."/>
            <person name="Pham P."/>
            <person name="Ruth R."/>
            <person name="San Lucas F."/>
            <person name="Warren J."/>
            <person name="Zhang J."/>
            <person name="Zhao Z."/>
            <person name="Zhou C."/>
            <person name="Zhu D."/>
            <person name="Lee S."/>
            <person name="Bess C."/>
            <person name="Blankenburg K."/>
            <person name="Forbes L."/>
            <person name="Fu Q."/>
            <person name="Gubbala S."/>
            <person name="Hirani K."/>
            <person name="Jayaseelan J.C."/>
            <person name="Lara F."/>
            <person name="Munidasa M."/>
            <person name="Palculict T."/>
            <person name="Patil S."/>
            <person name="Pu L.-L."/>
            <person name="Saada N."/>
            <person name="Tang L."/>
            <person name="Weissenberger G."/>
            <person name="Zhu Y."/>
            <person name="Hemphill L."/>
            <person name="Shang Y."/>
            <person name="Youmans B."/>
            <person name="Ayvaz T."/>
            <person name="Ross M."/>
            <person name="Santibanez J."/>
            <person name="Aqrawi P."/>
            <person name="Gross S."/>
            <person name="Joshi V."/>
            <person name="Fowler G."/>
            <person name="Nazareth L."/>
            <person name="Reid J."/>
            <person name="Worley K."/>
            <person name="Petrosino J."/>
            <person name="Highlander S."/>
            <person name="Gibbs R."/>
        </authorList>
    </citation>
    <scope>NUCLEOTIDE SEQUENCE [LARGE SCALE GENOMIC DNA]</scope>
    <source>
        <strain evidence="11 12">ATCC 51599</strain>
    </source>
</reference>
<dbReference type="InterPro" id="IPR017853">
    <property type="entry name" value="GH"/>
</dbReference>
<organism evidence="11 12">
    <name type="scientific">Lautropia mirabilis ATCC 51599</name>
    <dbReference type="NCBI Taxonomy" id="887898"/>
    <lineage>
        <taxon>Bacteria</taxon>
        <taxon>Pseudomonadati</taxon>
        <taxon>Pseudomonadota</taxon>
        <taxon>Betaproteobacteria</taxon>
        <taxon>Burkholderiales</taxon>
        <taxon>Burkholderiaceae</taxon>
        <taxon>Lautropia</taxon>
    </lineage>
</organism>
<evidence type="ECO:0000256" key="8">
    <source>
        <dbReference type="ARBA" id="ARBA00031423"/>
    </source>
</evidence>
<dbReference type="Pfam" id="PF02446">
    <property type="entry name" value="Glyco_hydro_77"/>
    <property type="match status" value="1"/>
</dbReference>
<evidence type="ECO:0000256" key="7">
    <source>
        <dbReference type="ARBA" id="ARBA00023277"/>
    </source>
</evidence>
<evidence type="ECO:0000313" key="12">
    <source>
        <dbReference type="Proteomes" id="UP000011021"/>
    </source>
</evidence>
<comment type="caution">
    <text evidence="11">The sequence shown here is derived from an EMBL/GenBank/DDBJ whole genome shotgun (WGS) entry which is preliminary data.</text>
</comment>
<dbReference type="GO" id="GO:0005975">
    <property type="term" value="P:carbohydrate metabolic process"/>
    <property type="evidence" value="ECO:0007669"/>
    <property type="project" value="InterPro"/>
</dbReference>
<keyword evidence="5 10" id="KW-0328">Glycosyltransferase</keyword>
<evidence type="ECO:0000256" key="4">
    <source>
        <dbReference type="ARBA" id="ARBA00020295"/>
    </source>
</evidence>
<accession>E7RZ30</accession>
<dbReference type="Proteomes" id="UP000011021">
    <property type="component" value="Unassembled WGS sequence"/>
</dbReference>
<dbReference type="STRING" id="887898.HMPREF0551_1944"/>
<evidence type="ECO:0000256" key="10">
    <source>
        <dbReference type="RuleBase" id="RU361207"/>
    </source>
</evidence>
<evidence type="ECO:0000313" key="11">
    <source>
        <dbReference type="EMBL" id="EFV93829.1"/>
    </source>
</evidence>
<evidence type="ECO:0000256" key="3">
    <source>
        <dbReference type="ARBA" id="ARBA00012560"/>
    </source>
</evidence>
<dbReference type="GO" id="GO:0004134">
    <property type="term" value="F:4-alpha-glucanotransferase activity"/>
    <property type="evidence" value="ECO:0007669"/>
    <property type="project" value="UniProtKB-EC"/>
</dbReference>
<dbReference type="EMBL" id="AEQP01000022">
    <property type="protein sequence ID" value="EFV93829.1"/>
    <property type="molecule type" value="Genomic_DNA"/>
</dbReference>